<organism evidence="2 4">
    <name type="scientific">Cucumis melo var. makuwa</name>
    <name type="common">Oriental melon</name>
    <dbReference type="NCBI Taxonomy" id="1194695"/>
    <lineage>
        <taxon>Eukaryota</taxon>
        <taxon>Viridiplantae</taxon>
        <taxon>Streptophyta</taxon>
        <taxon>Embryophyta</taxon>
        <taxon>Tracheophyta</taxon>
        <taxon>Spermatophyta</taxon>
        <taxon>Magnoliopsida</taxon>
        <taxon>eudicotyledons</taxon>
        <taxon>Gunneridae</taxon>
        <taxon>Pentapetalae</taxon>
        <taxon>rosids</taxon>
        <taxon>fabids</taxon>
        <taxon>Cucurbitales</taxon>
        <taxon>Cucurbitaceae</taxon>
        <taxon>Benincaseae</taxon>
        <taxon>Cucumis</taxon>
    </lineage>
</organism>
<evidence type="ECO:0000313" key="1">
    <source>
        <dbReference type="EMBL" id="KAA0062707.1"/>
    </source>
</evidence>
<reference evidence="3 4" key="1">
    <citation type="submission" date="2019-08" db="EMBL/GenBank/DDBJ databases">
        <title>Draft genome sequences of two oriental melons (Cucumis melo L. var makuwa).</title>
        <authorList>
            <person name="Kwon S.-Y."/>
        </authorList>
    </citation>
    <scope>NUCLEOTIDE SEQUENCE [LARGE SCALE GENOMIC DNA]</scope>
    <source>
        <strain evidence="4">cv. Chang Bougi</strain>
        <strain evidence="3">cv. SW 3</strain>
        <tissue evidence="2">Leaf</tissue>
    </source>
</reference>
<proteinExistence type="predicted"/>
<protein>
    <submittedName>
        <fullName evidence="2">PHD finger protein ALFIN-LIKE 3-like</fullName>
    </submittedName>
</protein>
<evidence type="ECO:0000313" key="3">
    <source>
        <dbReference type="Proteomes" id="UP000321393"/>
    </source>
</evidence>
<dbReference type="EMBL" id="SSTE01004182">
    <property type="protein sequence ID" value="KAA0062707.1"/>
    <property type="molecule type" value="Genomic_DNA"/>
</dbReference>
<dbReference type="Proteomes" id="UP000321393">
    <property type="component" value="Unassembled WGS sequence"/>
</dbReference>
<evidence type="ECO:0000313" key="2">
    <source>
        <dbReference type="EMBL" id="TYK20605.1"/>
    </source>
</evidence>
<dbReference type="STRING" id="1194695.A0A5D3DAL6"/>
<gene>
    <name evidence="2" type="ORF">E5676_scaffold132G00280</name>
    <name evidence="1" type="ORF">E6C27_scaffold382G00290</name>
</gene>
<accession>A0A5D3DAL6</accession>
<comment type="caution">
    <text evidence="2">The sequence shown here is derived from an EMBL/GenBank/DDBJ whole genome shotgun (WGS) entry which is preliminary data.</text>
</comment>
<name>A0A5D3DAL6_CUCMM</name>
<dbReference type="EMBL" id="SSTD01006162">
    <property type="protein sequence ID" value="TYK20605.1"/>
    <property type="molecule type" value="Genomic_DNA"/>
</dbReference>
<dbReference type="InterPro" id="IPR013083">
    <property type="entry name" value="Znf_RING/FYVE/PHD"/>
</dbReference>
<evidence type="ECO:0000313" key="4">
    <source>
        <dbReference type="Proteomes" id="UP000321947"/>
    </source>
</evidence>
<dbReference type="AlphaFoldDB" id="A0A5D3DAL6"/>
<dbReference type="Proteomes" id="UP000321947">
    <property type="component" value="Unassembled WGS sequence"/>
</dbReference>
<dbReference type="OrthoDB" id="436852at2759"/>
<sequence>MQGKRYEEDEDEHGDTLCRACGENCASDEFWICCDIYEKWFNGKFVGHLQPNCLKCSFGFIENQFVLGVPSSSPKTSFVLDVPLDSLKIRDLPTGSLDCVVGERASLRR</sequence>
<dbReference type="Gene3D" id="3.30.40.10">
    <property type="entry name" value="Zinc/RING finger domain, C3HC4 (zinc finger)"/>
    <property type="match status" value="1"/>
</dbReference>